<keyword evidence="2" id="KW-1185">Reference proteome</keyword>
<dbReference type="AlphaFoldDB" id="A0AAD8Y6M9"/>
<dbReference type="Pfam" id="PF10294">
    <property type="entry name" value="Methyltransf_16"/>
    <property type="match status" value="1"/>
</dbReference>
<proteinExistence type="predicted"/>
<dbReference type="PANTHER" id="PTHR14614">
    <property type="entry name" value="HEPATOCELLULAR CARCINOMA-ASSOCIATED ANTIGEN"/>
    <property type="match status" value="1"/>
</dbReference>
<dbReference type="GO" id="GO:0032259">
    <property type="term" value="P:methylation"/>
    <property type="evidence" value="ECO:0007669"/>
    <property type="project" value="UniProtKB-KW"/>
</dbReference>
<name>A0AAD8Y6M9_9STRA</name>
<dbReference type="SUPFAM" id="SSF53335">
    <property type="entry name" value="S-adenosyl-L-methionine-dependent methyltransferases"/>
    <property type="match status" value="1"/>
</dbReference>
<accession>A0AAD8Y6M9</accession>
<evidence type="ECO:0000313" key="2">
    <source>
        <dbReference type="Proteomes" id="UP001224775"/>
    </source>
</evidence>
<protein>
    <submittedName>
        <fullName evidence="1">Lysine methyltransferase</fullName>
        <ecNumber evidence="1">2.1.1.-</ecNumber>
    </submittedName>
</protein>
<dbReference type="InterPro" id="IPR019410">
    <property type="entry name" value="Methyltransf_16"/>
</dbReference>
<gene>
    <name evidence="1" type="ORF">QTG54_009339</name>
</gene>
<dbReference type="EC" id="2.1.1.-" evidence="1"/>
<reference evidence="1" key="1">
    <citation type="submission" date="2023-06" db="EMBL/GenBank/DDBJ databases">
        <title>Survivors Of The Sea: Transcriptome response of Skeletonema marinoi to long-term dormancy.</title>
        <authorList>
            <person name="Pinder M.I.M."/>
            <person name="Kourtchenko O."/>
            <person name="Robertson E.K."/>
            <person name="Larsson T."/>
            <person name="Maumus F."/>
            <person name="Osuna-Cruz C.M."/>
            <person name="Vancaester E."/>
            <person name="Stenow R."/>
            <person name="Vandepoele K."/>
            <person name="Ploug H."/>
            <person name="Bruchert V."/>
            <person name="Godhe A."/>
            <person name="Topel M."/>
        </authorList>
    </citation>
    <scope>NUCLEOTIDE SEQUENCE</scope>
    <source>
        <strain evidence="1">R05AC</strain>
    </source>
</reference>
<dbReference type="Proteomes" id="UP001224775">
    <property type="component" value="Unassembled WGS sequence"/>
</dbReference>
<organism evidence="1 2">
    <name type="scientific">Skeletonema marinoi</name>
    <dbReference type="NCBI Taxonomy" id="267567"/>
    <lineage>
        <taxon>Eukaryota</taxon>
        <taxon>Sar</taxon>
        <taxon>Stramenopiles</taxon>
        <taxon>Ochrophyta</taxon>
        <taxon>Bacillariophyta</taxon>
        <taxon>Coscinodiscophyceae</taxon>
        <taxon>Thalassiosirophycidae</taxon>
        <taxon>Thalassiosirales</taxon>
        <taxon>Skeletonemataceae</taxon>
        <taxon>Skeletonema</taxon>
        <taxon>Skeletonema marinoi-dohrnii complex</taxon>
    </lineage>
</organism>
<evidence type="ECO:0000313" key="1">
    <source>
        <dbReference type="EMBL" id="KAK1739580.1"/>
    </source>
</evidence>
<dbReference type="EMBL" id="JATAAI010000017">
    <property type="protein sequence ID" value="KAK1739580.1"/>
    <property type="molecule type" value="Genomic_DNA"/>
</dbReference>
<dbReference type="GO" id="GO:0008168">
    <property type="term" value="F:methyltransferase activity"/>
    <property type="evidence" value="ECO:0007669"/>
    <property type="project" value="UniProtKB-KW"/>
</dbReference>
<keyword evidence="1" id="KW-0489">Methyltransferase</keyword>
<dbReference type="InterPro" id="IPR029063">
    <property type="entry name" value="SAM-dependent_MTases_sf"/>
</dbReference>
<dbReference type="Gene3D" id="3.40.50.150">
    <property type="entry name" value="Vaccinia Virus protein VP39"/>
    <property type="match status" value="1"/>
</dbReference>
<comment type="caution">
    <text evidence="1">The sequence shown here is derived from an EMBL/GenBank/DDBJ whole genome shotgun (WGS) entry which is preliminary data.</text>
</comment>
<keyword evidence="1" id="KW-0808">Transferase</keyword>
<sequence>MTFTSQQYLHALAPIDKVIDAFIEDEKSSNTDVWSIQSQGRFADLLASSPDASPDLSNTDIKIECDDIEFLPSEKYVQKLMKRYTTRLEMEGKELEDNNLASLVCHFSMSQISKLPDPADSCLLTYQVPCRDLSRQMKHDLLRIRIYPHHNDVGVAKVWEAGACLAEYLMQYPECVRGLSCIEIGAGVGLTGFIAAAVGAKSVHMTDYTDATLENLIYNVSINNEWLGDRGIDTDTVSIGNLEWGEYAEHDCCSHPADVLIAADVVYTVECIPDLVATVSKFLSSGSSTNAKVALFATTYRNRSTFALFERELEKKRIMCAYKSQDKMPYVFPCYFNQPRSDVRICTMTLSE</sequence>